<feature type="domain" description="LysM" evidence="3">
    <location>
        <begin position="603"/>
        <end position="646"/>
    </location>
</feature>
<evidence type="ECO:0000313" key="5">
    <source>
        <dbReference type="Proteomes" id="UP000004478"/>
    </source>
</evidence>
<evidence type="ECO:0000259" key="3">
    <source>
        <dbReference type="PROSITE" id="PS51782"/>
    </source>
</evidence>
<dbReference type="RefSeq" id="WP_009185077.1">
    <property type="nucleotide sequence ID" value="NZ_AMGM01000028.1"/>
</dbReference>
<sequence>MKNLKILLFCKLLITIILLDFSHQVMAQGPEVPREMRFADLTVKINEQARREIQLDVDALHRNKIYFNNKAERAHLYFPFVERELREAGVPEDFKYLVLQESSLIPDAVSSSNAVGFWQFKQGTAEEVFLRIDNQVDERKNIVASSRGAALYLKKNNNQFDNWMCALVSYQMGLGGAKAYFGSQFNGKKVIEVDRNSHWYFKKFLAHKIAFENHTGVSFVSSAGYLEETKVQGPTSFRELSNRLGVNEEQLKEFNKWATRGEIPGDKTYSVLFLKQGTPPSRAIVAQRNEPLSAQQSQLSAYSFPKISGNQQNANTPNQIRVNNIDGIKAATTTTQAGFAEKIGLKTNKFRKLNDLNRNDPVIAGQYYYLDKKGAKAEVANHVVMPGETLWSISQKYGIRLAALKAKNRIRTDEDLSPGMVLNLQDPRKRGEDFVMVSGQEYRKMLEALTGDSKEEVRETTAEPVRAQETQAQPQPAPTPTTTPVTPPVTQPTPAPNRTESNPPVRTPEPVREQPSTRSERPEPVSAPSTTEPLVHRVAPGETLFRLSQNYGVSVENLRKWNNLPDNTIKVGQEIQIRPSASAPAAAPAAATGTSAREADGTIIHTVAAGETLFRLSQNYGVSVDDIKRWNNLPDNTIQVGQKIRINKP</sequence>
<dbReference type="GO" id="GO:0008932">
    <property type="term" value="F:lytic endotransglycosylase activity"/>
    <property type="evidence" value="ECO:0007669"/>
    <property type="project" value="TreeGrafter"/>
</dbReference>
<dbReference type="EC" id="4.2.2.-" evidence="4"/>
<dbReference type="PANTHER" id="PTHR33734:SF22">
    <property type="entry name" value="MEMBRANE-BOUND LYTIC MUREIN TRANSGLYCOSYLASE D"/>
    <property type="match status" value="1"/>
</dbReference>
<gene>
    <name evidence="4" type="primary">mltD_2</name>
    <name evidence="4" type="ORF">B879_02047</name>
</gene>
<dbReference type="InterPro" id="IPR008258">
    <property type="entry name" value="Transglycosylase_SLT_dom_1"/>
</dbReference>
<proteinExistence type="predicted"/>
<dbReference type="SUPFAM" id="SSF53955">
    <property type="entry name" value="Lysozyme-like"/>
    <property type="match status" value="1"/>
</dbReference>
<feature type="region of interest" description="Disordered" evidence="1">
    <location>
        <begin position="447"/>
        <end position="537"/>
    </location>
</feature>
<comment type="caution">
    <text evidence="4">The sequence shown here is derived from an EMBL/GenBank/DDBJ whole genome shotgun (WGS) entry which is preliminary data.</text>
</comment>
<dbReference type="InterPro" id="IPR018392">
    <property type="entry name" value="LysM"/>
</dbReference>
<dbReference type="Gene3D" id="1.10.530.10">
    <property type="match status" value="1"/>
</dbReference>
<keyword evidence="4" id="KW-0456">Lyase</keyword>
<reference evidence="4 5" key="1">
    <citation type="journal article" date="2012" name="J. Bacteriol.">
        <title>Draft Genome Sequence of Cecembia lonarensis Strain LW9T, Isolated from Lonar Lake, a Haloalkaline Lake in India.</title>
        <authorList>
            <person name="Shivaji S."/>
            <person name="Ara S."/>
            <person name="Singh A."/>
            <person name="Pinnaka A.K."/>
        </authorList>
    </citation>
    <scope>NUCLEOTIDE SEQUENCE [LARGE SCALE GENOMIC DNA]</scope>
    <source>
        <strain evidence="4 5">LW9</strain>
    </source>
</reference>
<evidence type="ECO:0000256" key="2">
    <source>
        <dbReference type="SAM" id="SignalP"/>
    </source>
</evidence>
<dbReference type="SMART" id="SM00257">
    <property type="entry name" value="LysM"/>
    <property type="match status" value="3"/>
</dbReference>
<keyword evidence="5" id="KW-1185">Reference proteome</keyword>
<feature type="domain" description="LysM" evidence="3">
    <location>
        <begin position="534"/>
        <end position="577"/>
    </location>
</feature>
<dbReference type="OrthoDB" id="977752at2"/>
<dbReference type="SUPFAM" id="SSF54106">
    <property type="entry name" value="LysM domain"/>
    <property type="match status" value="3"/>
</dbReference>
<feature type="compositionally biased region" description="Pro residues" evidence="1">
    <location>
        <begin position="475"/>
        <end position="495"/>
    </location>
</feature>
<protein>
    <submittedName>
        <fullName evidence="4">Membrane-bound lytic murein transglycosylase D</fullName>
        <ecNumber evidence="4">4.2.2.-</ecNumber>
    </submittedName>
</protein>
<dbReference type="PATRIC" id="fig|1225176.3.peg.2185"/>
<dbReference type="Gene3D" id="3.10.350.10">
    <property type="entry name" value="LysM domain"/>
    <property type="match status" value="3"/>
</dbReference>
<dbReference type="Pfam" id="PF01476">
    <property type="entry name" value="LysM"/>
    <property type="match status" value="3"/>
</dbReference>
<dbReference type="CDD" id="cd00118">
    <property type="entry name" value="LysM"/>
    <property type="match status" value="3"/>
</dbReference>
<dbReference type="AlphaFoldDB" id="K1LAP9"/>
<name>K1LAP9_CECL9</name>
<dbReference type="PROSITE" id="PS51782">
    <property type="entry name" value="LYSM"/>
    <property type="match status" value="3"/>
</dbReference>
<evidence type="ECO:0000256" key="1">
    <source>
        <dbReference type="SAM" id="MobiDB-lite"/>
    </source>
</evidence>
<feature type="compositionally biased region" description="Basic and acidic residues" evidence="1">
    <location>
        <begin position="447"/>
        <end position="461"/>
    </location>
</feature>
<dbReference type="CDD" id="cd16894">
    <property type="entry name" value="MltD-like"/>
    <property type="match status" value="1"/>
</dbReference>
<dbReference type="Pfam" id="PF01464">
    <property type="entry name" value="SLT"/>
    <property type="match status" value="1"/>
</dbReference>
<feature type="domain" description="LysM" evidence="3">
    <location>
        <begin position="380"/>
        <end position="424"/>
    </location>
</feature>
<dbReference type="InterPro" id="IPR036779">
    <property type="entry name" value="LysM_dom_sf"/>
</dbReference>
<organism evidence="4 5">
    <name type="scientific">Cecembia lonarensis (strain CCUG 58316 / KCTC 22772 / LW9)</name>
    <dbReference type="NCBI Taxonomy" id="1225176"/>
    <lineage>
        <taxon>Bacteria</taxon>
        <taxon>Pseudomonadati</taxon>
        <taxon>Bacteroidota</taxon>
        <taxon>Cytophagia</taxon>
        <taxon>Cytophagales</taxon>
        <taxon>Cyclobacteriaceae</taxon>
        <taxon>Cecembia</taxon>
    </lineage>
</organism>
<evidence type="ECO:0000313" key="4">
    <source>
        <dbReference type="EMBL" id="EKB49292.1"/>
    </source>
</evidence>
<dbReference type="EMBL" id="AMGM01000028">
    <property type="protein sequence ID" value="EKB49292.1"/>
    <property type="molecule type" value="Genomic_DNA"/>
</dbReference>
<feature type="chain" id="PRO_5003847395" evidence="2">
    <location>
        <begin position="28"/>
        <end position="649"/>
    </location>
</feature>
<dbReference type="Proteomes" id="UP000004478">
    <property type="component" value="Unassembled WGS sequence"/>
</dbReference>
<dbReference type="InterPro" id="IPR023346">
    <property type="entry name" value="Lysozyme-like_dom_sf"/>
</dbReference>
<feature type="signal peptide" evidence="2">
    <location>
        <begin position="1"/>
        <end position="27"/>
    </location>
</feature>
<dbReference type="PANTHER" id="PTHR33734">
    <property type="entry name" value="LYSM DOMAIN-CONTAINING GPI-ANCHORED PROTEIN 2"/>
    <property type="match status" value="1"/>
</dbReference>
<accession>K1LAP9</accession>
<keyword evidence="2" id="KW-0732">Signal</keyword>